<dbReference type="STRING" id="33114.A0A2G2VXU6"/>
<keyword evidence="2" id="KW-1185">Reference proteome</keyword>
<dbReference type="AlphaFoldDB" id="A0A2G2VXU6"/>
<sequence length="81" mass="9059">MEIFLVINFKFYSLSYAHDLKQLANVSLTITFGSKLYGQNLTGNIPSELTKFSRVVELWLDGNSLTGPIPDFSGCPDLQIM</sequence>
<name>A0A2G2VXU6_CAPBA</name>
<dbReference type="InterPro" id="IPR032675">
    <property type="entry name" value="LRR_dom_sf"/>
</dbReference>
<protein>
    <recommendedName>
        <fullName evidence="3">LRR receptor-like serine/threonine-protein kinase</fullName>
    </recommendedName>
</protein>
<evidence type="ECO:0000313" key="1">
    <source>
        <dbReference type="EMBL" id="PHT37763.1"/>
    </source>
</evidence>
<dbReference type="Gene3D" id="3.80.10.10">
    <property type="entry name" value="Ribonuclease Inhibitor"/>
    <property type="match status" value="1"/>
</dbReference>
<dbReference type="OrthoDB" id="544346at2759"/>
<gene>
    <name evidence="1" type="ORF">CQW23_21336</name>
</gene>
<dbReference type="SUPFAM" id="SSF52058">
    <property type="entry name" value="L domain-like"/>
    <property type="match status" value="1"/>
</dbReference>
<reference evidence="2" key="2">
    <citation type="journal article" date="2017" name="J. Anim. Genet.">
        <title>Multiple reference genome sequences of hot pepper reveal the massive evolution of plant disease resistance genes by retroduplication.</title>
        <authorList>
            <person name="Kim S."/>
            <person name="Park J."/>
            <person name="Yeom S.-I."/>
            <person name="Kim Y.-M."/>
            <person name="Seo E."/>
            <person name="Kim K.-T."/>
            <person name="Kim M.-S."/>
            <person name="Lee J.M."/>
            <person name="Cheong K."/>
            <person name="Shin H.-S."/>
            <person name="Kim S.-B."/>
            <person name="Han K."/>
            <person name="Lee J."/>
            <person name="Park M."/>
            <person name="Lee H.-A."/>
            <person name="Lee H.-Y."/>
            <person name="Lee Y."/>
            <person name="Oh S."/>
            <person name="Lee J.H."/>
            <person name="Choi E."/>
            <person name="Choi E."/>
            <person name="Lee S.E."/>
            <person name="Jeon J."/>
            <person name="Kim H."/>
            <person name="Choi G."/>
            <person name="Song H."/>
            <person name="Lee J."/>
            <person name="Lee S.-C."/>
            <person name="Kwon J.-K."/>
            <person name="Lee H.-Y."/>
            <person name="Koo N."/>
            <person name="Hong Y."/>
            <person name="Kim R.W."/>
            <person name="Kang W.-H."/>
            <person name="Huh J.H."/>
            <person name="Kang B.-C."/>
            <person name="Yang T.-J."/>
            <person name="Lee Y.-H."/>
            <person name="Bennetzen J.L."/>
            <person name="Choi D."/>
        </authorList>
    </citation>
    <scope>NUCLEOTIDE SEQUENCE [LARGE SCALE GENOMIC DNA]</scope>
    <source>
        <strain evidence="2">cv. PBC81</strain>
    </source>
</reference>
<reference evidence="1 2" key="1">
    <citation type="journal article" date="2017" name="Genome Biol.">
        <title>New reference genome sequences of hot pepper reveal the massive evolution of plant disease-resistance genes by retroduplication.</title>
        <authorList>
            <person name="Kim S."/>
            <person name="Park J."/>
            <person name="Yeom S.I."/>
            <person name="Kim Y.M."/>
            <person name="Seo E."/>
            <person name="Kim K.T."/>
            <person name="Kim M.S."/>
            <person name="Lee J.M."/>
            <person name="Cheong K."/>
            <person name="Shin H.S."/>
            <person name="Kim S.B."/>
            <person name="Han K."/>
            <person name="Lee J."/>
            <person name="Park M."/>
            <person name="Lee H.A."/>
            <person name="Lee H.Y."/>
            <person name="Lee Y."/>
            <person name="Oh S."/>
            <person name="Lee J.H."/>
            <person name="Choi E."/>
            <person name="Choi E."/>
            <person name="Lee S.E."/>
            <person name="Jeon J."/>
            <person name="Kim H."/>
            <person name="Choi G."/>
            <person name="Song H."/>
            <person name="Lee J."/>
            <person name="Lee S.C."/>
            <person name="Kwon J.K."/>
            <person name="Lee H.Y."/>
            <person name="Koo N."/>
            <person name="Hong Y."/>
            <person name="Kim R.W."/>
            <person name="Kang W.H."/>
            <person name="Huh J.H."/>
            <person name="Kang B.C."/>
            <person name="Yang T.J."/>
            <person name="Lee Y.H."/>
            <person name="Bennetzen J.L."/>
            <person name="Choi D."/>
        </authorList>
    </citation>
    <scope>NUCLEOTIDE SEQUENCE [LARGE SCALE GENOMIC DNA]</scope>
    <source>
        <strain evidence="2">cv. PBC81</strain>
    </source>
</reference>
<evidence type="ECO:0008006" key="3">
    <source>
        <dbReference type="Google" id="ProtNLM"/>
    </source>
</evidence>
<dbReference type="Proteomes" id="UP000224567">
    <property type="component" value="Unassembled WGS sequence"/>
</dbReference>
<comment type="caution">
    <text evidence="1">The sequence shown here is derived from an EMBL/GenBank/DDBJ whole genome shotgun (WGS) entry which is preliminary data.</text>
</comment>
<evidence type="ECO:0000313" key="2">
    <source>
        <dbReference type="Proteomes" id="UP000224567"/>
    </source>
</evidence>
<proteinExistence type="predicted"/>
<dbReference type="EMBL" id="MLFT02000009">
    <property type="protein sequence ID" value="PHT37763.1"/>
    <property type="molecule type" value="Genomic_DNA"/>
</dbReference>
<accession>A0A2G2VXU6</accession>
<organism evidence="1 2">
    <name type="scientific">Capsicum baccatum</name>
    <name type="common">Peruvian pepper</name>
    <dbReference type="NCBI Taxonomy" id="33114"/>
    <lineage>
        <taxon>Eukaryota</taxon>
        <taxon>Viridiplantae</taxon>
        <taxon>Streptophyta</taxon>
        <taxon>Embryophyta</taxon>
        <taxon>Tracheophyta</taxon>
        <taxon>Spermatophyta</taxon>
        <taxon>Magnoliopsida</taxon>
        <taxon>eudicotyledons</taxon>
        <taxon>Gunneridae</taxon>
        <taxon>Pentapetalae</taxon>
        <taxon>asterids</taxon>
        <taxon>lamiids</taxon>
        <taxon>Solanales</taxon>
        <taxon>Solanaceae</taxon>
        <taxon>Solanoideae</taxon>
        <taxon>Capsiceae</taxon>
        <taxon>Capsicum</taxon>
    </lineage>
</organism>